<accession>A0ABP4QML4</accession>
<protein>
    <recommendedName>
        <fullName evidence="1">Transposase putative helix-turn-helix domain-containing protein</fullName>
    </recommendedName>
</protein>
<feature type="domain" description="Transposase putative helix-turn-helix" evidence="1">
    <location>
        <begin position="1"/>
        <end position="44"/>
    </location>
</feature>
<evidence type="ECO:0000259" key="1">
    <source>
        <dbReference type="Pfam" id="PF12323"/>
    </source>
</evidence>
<proteinExistence type="predicted"/>
<name>A0ABP4QML4_9ACTN</name>
<dbReference type="Pfam" id="PF12323">
    <property type="entry name" value="HTH_OrfB_IS605"/>
    <property type="match status" value="1"/>
</dbReference>
<comment type="caution">
    <text evidence="2">The sequence shown here is derived from an EMBL/GenBank/DDBJ whole genome shotgun (WGS) entry which is preliminary data.</text>
</comment>
<dbReference type="Proteomes" id="UP001500064">
    <property type="component" value="Unassembled WGS sequence"/>
</dbReference>
<reference evidence="3" key="1">
    <citation type="journal article" date="2019" name="Int. J. Syst. Evol. Microbiol.">
        <title>The Global Catalogue of Microorganisms (GCM) 10K type strain sequencing project: providing services to taxonomists for standard genome sequencing and annotation.</title>
        <authorList>
            <consortium name="The Broad Institute Genomics Platform"/>
            <consortium name="The Broad Institute Genome Sequencing Center for Infectious Disease"/>
            <person name="Wu L."/>
            <person name="Ma J."/>
        </authorList>
    </citation>
    <scope>NUCLEOTIDE SEQUENCE [LARGE SCALE GENOMIC DNA]</scope>
    <source>
        <strain evidence="3">JCM 13929</strain>
    </source>
</reference>
<dbReference type="RefSeq" id="WP_346101091.1">
    <property type="nucleotide sequence ID" value="NZ_BAAAMU010000002.1"/>
</dbReference>
<evidence type="ECO:0000313" key="3">
    <source>
        <dbReference type="Proteomes" id="UP001500064"/>
    </source>
</evidence>
<gene>
    <name evidence="2" type="ORF">GCM10009733_003770</name>
</gene>
<sequence length="49" mass="5457">MRRSYKFLLRPTARQAAAPAACLEDHRQLCNAALEDRHTAYAKAGASVR</sequence>
<evidence type="ECO:0000313" key="2">
    <source>
        <dbReference type="EMBL" id="GAA1610927.1"/>
    </source>
</evidence>
<dbReference type="EMBL" id="BAAAMU010000002">
    <property type="protein sequence ID" value="GAA1610927.1"/>
    <property type="molecule type" value="Genomic_DNA"/>
</dbReference>
<organism evidence="2 3">
    <name type="scientific">Nonomuraea maheshkhaliensis</name>
    <dbReference type="NCBI Taxonomy" id="419590"/>
    <lineage>
        <taxon>Bacteria</taxon>
        <taxon>Bacillati</taxon>
        <taxon>Actinomycetota</taxon>
        <taxon>Actinomycetes</taxon>
        <taxon>Streptosporangiales</taxon>
        <taxon>Streptosporangiaceae</taxon>
        <taxon>Nonomuraea</taxon>
    </lineage>
</organism>
<dbReference type="InterPro" id="IPR021027">
    <property type="entry name" value="Transposase_put_HTH"/>
</dbReference>
<keyword evidence="3" id="KW-1185">Reference proteome</keyword>